<dbReference type="PROSITE" id="PS50846">
    <property type="entry name" value="HMA_2"/>
    <property type="match status" value="1"/>
</dbReference>
<dbReference type="GO" id="GO:0045340">
    <property type="term" value="F:mercury ion binding"/>
    <property type="evidence" value="ECO:0007669"/>
    <property type="project" value="UniProtKB-UniRule"/>
</dbReference>
<dbReference type="Pfam" id="PF00403">
    <property type="entry name" value="HMA"/>
    <property type="match status" value="1"/>
</dbReference>
<dbReference type="SUPFAM" id="SSF55008">
    <property type="entry name" value="HMA, heavy metal-associated domain"/>
    <property type="match status" value="1"/>
</dbReference>
<sequence length="92" mass="9692">MKKLLAFFALATLVATPVWAAIQTVTLSVPGMTCAACPITVKKALTKVDGVTKAEVSFENREATVTFDDTKTNAPALTKATEDAGYPSSVKQ</sequence>
<comment type="function">
    <text evidence="9 10">Involved in mercury resistance. Acts as a mercury scavenger that specifically binds to a mercuric ion in the periplasm and probably passes it to the cytoplasmic mercuric reductase MerA via the mercuric transport protein MerT.</text>
</comment>
<feature type="domain" description="HMA" evidence="12">
    <location>
        <begin position="23"/>
        <end position="89"/>
    </location>
</feature>
<keyword evidence="6 11" id="KW-0732">Signal</keyword>
<dbReference type="AlphaFoldDB" id="A0A024EM20"/>
<gene>
    <name evidence="10 13" type="primary">merP</name>
    <name evidence="13" type="ORF">OU5_P0196</name>
</gene>
<keyword evidence="4 10" id="KW-0475">Mercuric resistance</keyword>
<evidence type="ECO:0000313" key="13">
    <source>
        <dbReference type="EMBL" id="AHZ73448.1"/>
    </source>
</evidence>
<keyword evidence="5 10" id="KW-0479">Metal-binding</keyword>
<comment type="similarity">
    <text evidence="2">Belongs to the MerP family.</text>
</comment>
<feature type="signal peptide" evidence="11">
    <location>
        <begin position="1"/>
        <end position="20"/>
    </location>
</feature>
<evidence type="ECO:0000256" key="11">
    <source>
        <dbReference type="SAM" id="SignalP"/>
    </source>
</evidence>
<dbReference type="NCBIfam" id="TIGR02052">
    <property type="entry name" value="MerP"/>
    <property type="match status" value="1"/>
</dbReference>
<reference evidence="13 14" key="1">
    <citation type="journal article" date="2012" name="J. Bacteriol.">
        <title>Genome sequence of cold-adapted Pseudomonas mandelii strain JR-1.</title>
        <authorList>
            <person name="Jang S.H."/>
            <person name="Kim J."/>
            <person name="Kim J."/>
            <person name="Hong S."/>
            <person name="Lee C."/>
        </authorList>
    </citation>
    <scope>NUCLEOTIDE SEQUENCE [LARGE SCALE GENOMIC DNA]</scope>
    <source>
        <strain evidence="13 14">JR-1</strain>
        <plasmid evidence="14">Plasmid</plasmid>
    </source>
</reference>
<dbReference type="Proteomes" id="UP000026913">
    <property type="component" value="Plasmid unnamed"/>
</dbReference>
<evidence type="ECO:0000256" key="9">
    <source>
        <dbReference type="ARBA" id="ARBA00045344"/>
    </source>
</evidence>
<dbReference type="InterPro" id="IPR036163">
    <property type="entry name" value="HMA_dom_sf"/>
</dbReference>
<dbReference type="PANTHER" id="PTHR46594">
    <property type="entry name" value="P-TYPE CATION-TRANSPORTING ATPASE"/>
    <property type="match status" value="1"/>
</dbReference>
<dbReference type="Gene3D" id="3.30.70.100">
    <property type="match status" value="1"/>
</dbReference>
<dbReference type="HOGENOM" id="CLU_134973_2_1_6"/>
<dbReference type="PRINTS" id="PR00946">
    <property type="entry name" value="HGSCAVENGER"/>
</dbReference>
<dbReference type="PROSITE" id="PS01047">
    <property type="entry name" value="HMA_1"/>
    <property type="match status" value="1"/>
</dbReference>
<keyword evidence="13" id="KW-0614">Plasmid</keyword>
<dbReference type="RefSeq" id="WP_010466043.1">
    <property type="nucleotide sequence ID" value="NZ_CP005961.1"/>
</dbReference>
<evidence type="ECO:0000256" key="8">
    <source>
        <dbReference type="ARBA" id="ARBA00022914"/>
    </source>
</evidence>
<evidence type="ECO:0000256" key="7">
    <source>
        <dbReference type="ARBA" id="ARBA00022764"/>
    </source>
</evidence>
<protein>
    <recommendedName>
        <fullName evidence="10">Periplasmic mercury ion-binding protein</fullName>
    </recommendedName>
</protein>
<keyword evidence="7 10" id="KW-0574">Periplasm</keyword>
<keyword evidence="8 10" id="KW-0476">Mercury</keyword>
<dbReference type="InterPro" id="IPR001802">
    <property type="entry name" value="MerP/CopZ"/>
</dbReference>
<evidence type="ECO:0000313" key="14">
    <source>
        <dbReference type="Proteomes" id="UP000026913"/>
    </source>
</evidence>
<accession>A0A024EM20</accession>
<dbReference type="FunFam" id="3.30.70.100:FF:000005">
    <property type="entry name" value="Copper-exporting P-type ATPase A"/>
    <property type="match status" value="1"/>
</dbReference>
<evidence type="ECO:0000256" key="10">
    <source>
        <dbReference type="RuleBase" id="RU361212"/>
    </source>
</evidence>
<dbReference type="OrthoDB" id="7205933at2"/>
<evidence type="ECO:0000259" key="12">
    <source>
        <dbReference type="PROSITE" id="PS50846"/>
    </source>
</evidence>
<evidence type="ECO:0000256" key="1">
    <source>
        <dbReference type="ARBA" id="ARBA00004418"/>
    </source>
</evidence>
<dbReference type="InterPro" id="IPR006121">
    <property type="entry name" value="HMA_dom"/>
</dbReference>
<dbReference type="KEGG" id="pman:OU5_P0196"/>
<dbReference type="CDD" id="cd00371">
    <property type="entry name" value="HMA"/>
    <property type="match status" value="1"/>
</dbReference>
<dbReference type="GO" id="GO:0042597">
    <property type="term" value="C:periplasmic space"/>
    <property type="evidence" value="ECO:0007669"/>
    <property type="project" value="UniProtKB-SubCell"/>
</dbReference>
<dbReference type="EMBL" id="CP005961">
    <property type="protein sequence ID" value="AHZ73448.1"/>
    <property type="molecule type" value="Genomic_DNA"/>
</dbReference>
<evidence type="ECO:0000256" key="6">
    <source>
        <dbReference type="ARBA" id="ARBA00022729"/>
    </source>
</evidence>
<evidence type="ECO:0000256" key="5">
    <source>
        <dbReference type="ARBA" id="ARBA00022723"/>
    </source>
</evidence>
<feature type="chain" id="PRO_5001531056" description="Periplasmic mercury ion-binding protein" evidence="11">
    <location>
        <begin position="21"/>
        <end position="92"/>
    </location>
</feature>
<comment type="subunit">
    <text evidence="3">Monomer.</text>
</comment>
<proteinExistence type="inferred from homology"/>
<evidence type="ECO:0000256" key="3">
    <source>
        <dbReference type="ARBA" id="ARBA00011245"/>
    </source>
</evidence>
<dbReference type="InterPro" id="IPR011795">
    <property type="entry name" value="MerP"/>
</dbReference>
<evidence type="ECO:0000256" key="4">
    <source>
        <dbReference type="ARBA" id="ARBA00022466"/>
    </source>
</evidence>
<dbReference type="GO" id="GO:0015097">
    <property type="term" value="F:mercury ion transmembrane transporter activity"/>
    <property type="evidence" value="ECO:0007669"/>
    <property type="project" value="UniProtKB-UniRule"/>
</dbReference>
<dbReference type="InterPro" id="IPR017969">
    <property type="entry name" value="Heavy-metal-associated_CS"/>
</dbReference>
<dbReference type="PANTHER" id="PTHR46594:SF4">
    <property type="entry name" value="P-TYPE CATION-TRANSPORTING ATPASE"/>
    <property type="match status" value="1"/>
</dbReference>
<name>A0A024EM20_9PSED</name>
<evidence type="ECO:0000256" key="2">
    <source>
        <dbReference type="ARBA" id="ARBA00005938"/>
    </source>
</evidence>
<geneLocation type="plasmid" evidence="14"/>
<comment type="subcellular location">
    <subcellularLocation>
        <location evidence="1 10">Periplasm</location>
    </subcellularLocation>
</comment>
<organism evidence="13 14">
    <name type="scientific">Pseudomonas mandelii JR-1</name>
    <dbReference type="NCBI Taxonomy" id="1147786"/>
    <lineage>
        <taxon>Bacteria</taxon>
        <taxon>Pseudomonadati</taxon>
        <taxon>Pseudomonadota</taxon>
        <taxon>Gammaproteobacteria</taxon>
        <taxon>Pseudomonadales</taxon>
        <taxon>Pseudomonadaceae</taxon>
        <taxon>Pseudomonas</taxon>
    </lineage>
</organism>